<dbReference type="SFLD" id="SFLDS00029">
    <property type="entry name" value="Radical_SAM"/>
    <property type="match status" value="1"/>
</dbReference>
<dbReference type="PROSITE" id="PS51918">
    <property type="entry name" value="RADICAL_SAM"/>
    <property type="match status" value="1"/>
</dbReference>
<accession>A0ABT8T9F9</accession>
<dbReference type="Gene3D" id="3.20.20.70">
    <property type="entry name" value="Aldolase class I"/>
    <property type="match status" value="1"/>
</dbReference>
<reference evidence="8 9" key="1">
    <citation type="submission" date="2023-06" db="EMBL/GenBank/DDBJ databases">
        <title>Campylobacter magnum sp. nov., isolated from cecal contents of domestic pigs (Sus scrofa domesticus).</title>
        <authorList>
            <person name="Papic B."/>
            <person name="Gruntar I."/>
        </authorList>
    </citation>
    <scope>NUCLEOTIDE SEQUENCE [LARGE SCALE GENOMIC DNA]</scope>
    <source>
        <strain evidence="9">34484-21</strain>
    </source>
</reference>
<dbReference type="Pfam" id="PF19288">
    <property type="entry name" value="CofH_C"/>
    <property type="match status" value="1"/>
</dbReference>
<organism evidence="8 9">
    <name type="scientific">Campylobacter magnus</name>
    <dbReference type="NCBI Taxonomy" id="3026462"/>
    <lineage>
        <taxon>Bacteria</taxon>
        <taxon>Pseudomonadati</taxon>
        <taxon>Campylobacterota</taxon>
        <taxon>Epsilonproteobacteria</taxon>
        <taxon>Campylobacterales</taxon>
        <taxon>Campylobacteraceae</taxon>
        <taxon>Campylobacter</taxon>
    </lineage>
</organism>
<evidence type="ECO:0000256" key="2">
    <source>
        <dbReference type="ARBA" id="ARBA00022485"/>
    </source>
</evidence>
<keyword evidence="6" id="KW-0411">Iron-sulfur</keyword>
<evidence type="ECO:0000313" key="8">
    <source>
        <dbReference type="EMBL" id="MDO2409378.1"/>
    </source>
</evidence>
<keyword evidence="4" id="KW-0479">Metal-binding</keyword>
<evidence type="ECO:0000256" key="6">
    <source>
        <dbReference type="ARBA" id="ARBA00023014"/>
    </source>
</evidence>
<comment type="cofactor">
    <cofactor evidence="1">
        <name>[4Fe-4S] cluster</name>
        <dbReference type="ChEBI" id="CHEBI:49883"/>
    </cofactor>
</comment>
<dbReference type="NCBIfam" id="NF006276">
    <property type="entry name" value="PRK08444.1"/>
    <property type="match status" value="1"/>
</dbReference>
<dbReference type="Proteomes" id="UP001171111">
    <property type="component" value="Unassembled WGS sequence"/>
</dbReference>
<dbReference type="PANTHER" id="PTHR43076">
    <property type="entry name" value="FO SYNTHASE (COFH)"/>
    <property type="match status" value="1"/>
</dbReference>
<keyword evidence="2" id="KW-0004">4Fe-4S</keyword>
<dbReference type="InterPro" id="IPR013785">
    <property type="entry name" value="Aldolase_TIM"/>
</dbReference>
<dbReference type="InterPro" id="IPR020050">
    <property type="entry name" value="FO_synthase_su2"/>
</dbReference>
<evidence type="ECO:0000259" key="7">
    <source>
        <dbReference type="PROSITE" id="PS51918"/>
    </source>
</evidence>
<dbReference type="NCBIfam" id="TIGR03700">
    <property type="entry name" value="mena_SCO4494"/>
    <property type="match status" value="1"/>
</dbReference>
<evidence type="ECO:0000256" key="3">
    <source>
        <dbReference type="ARBA" id="ARBA00022691"/>
    </source>
</evidence>
<protein>
    <submittedName>
        <fullName evidence="8">Aminofutalosine synthase MqnE</fullName>
    </submittedName>
</protein>
<sequence>MKNLVEKIKNKKRLNYDESLGLYELDLYTLGALANERRVELHGNKVFYNLNRHINPSNLCADTCKFCAFSAHRKNENSYTLSFDEIMQIAQNAQEGGADEVHIVSAHNPFIKPDETFGIFRAIKEKFPSLHIKAMTAAEIDFMSRKFNLSYEQVIERMCESGVDSMPGGGAEIFDESVREQLCAGKVSSENWLKIHSLWHQKGRQSNATMLFGHIESRANRIDHMLRLRGLQDESLGRNNGGKFNAFIPLVYQTQNNYLEGITPLSSEEYLKTIAIARLVLDNIAHIKAYWATSTLGLAMVAQDFGSDDIDGTIGHERIQSAAGAKSKTGKEQSEFIELIETSGKRAVRRDSLYNEIA</sequence>
<keyword evidence="5" id="KW-0408">Iron</keyword>
<dbReference type="RefSeq" id="WP_302244258.1">
    <property type="nucleotide sequence ID" value="NZ_JAULJQ010000004.1"/>
</dbReference>
<dbReference type="InterPro" id="IPR007197">
    <property type="entry name" value="rSAM"/>
</dbReference>
<proteinExistence type="predicted"/>
<dbReference type="SFLD" id="SFLDG01064">
    <property type="entry name" value="F420__menaquinone_cofactor_bio"/>
    <property type="match status" value="1"/>
</dbReference>
<dbReference type="InterPro" id="IPR058240">
    <property type="entry name" value="rSAM_sf"/>
</dbReference>
<gene>
    <name evidence="8" type="primary">mqnE</name>
    <name evidence="8" type="ORF">Q2362_04595</name>
</gene>
<feature type="domain" description="Radical SAM core" evidence="7">
    <location>
        <begin position="46"/>
        <end position="285"/>
    </location>
</feature>
<name>A0ABT8T9F9_9BACT</name>
<dbReference type="PANTHER" id="PTHR43076:SF7">
    <property type="entry name" value="AMINODEOXYFUTALOSINE SYNTHASE"/>
    <property type="match status" value="1"/>
</dbReference>
<keyword evidence="3" id="KW-0949">S-adenosyl-L-methionine</keyword>
<evidence type="ECO:0000256" key="1">
    <source>
        <dbReference type="ARBA" id="ARBA00001966"/>
    </source>
</evidence>
<comment type="caution">
    <text evidence="8">The sequence shown here is derived from an EMBL/GenBank/DDBJ whole genome shotgun (WGS) entry which is preliminary data.</text>
</comment>
<dbReference type="Pfam" id="PF04055">
    <property type="entry name" value="Radical_SAM"/>
    <property type="match status" value="1"/>
</dbReference>
<dbReference type="InterPro" id="IPR034405">
    <property type="entry name" value="F420"/>
</dbReference>
<dbReference type="SFLD" id="SFLDF00343">
    <property type="entry name" value="aminofutalosine_synthase_(mqnE"/>
    <property type="match status" value="1"/>
</dbReference>
<dbReference type="InterPro" id="IPR045567">
    <property type="entry name" value="CofH/MnqC-like_C"/>
</dbReference>
<dbReference type="EMBL" id="JAULJQ010000004">
    <property type="protein sequence ID" value="MDO2409378.1"/>
    <property type="molecule type" value="Genomic_DNA"/>
</dbReference>
<evidence type="ECO:0000256" key="5">
    <source>
        <dbReference type="ARBA" id="ARBA00023004"/>
    </source>
</evidence>
<dbReference type="PIRSF" id="PIRSF004762">
    <property type="entry name" value="CHP00423"/>
    <property type="match status" value="1"/>
</dbReference>
<dbReference type="NCBIfam" id="TIGR00423">
    <property type="entry name" value="CofH family radical SAM protein"/>
    <property type="match status" value="1"/>
</dbReference>
<dbReference type="SFLD" id="SFLDG01389">
    <property type="entry name" value="menaquinone_synthsis_involved"/>
    <property type="match status" value="1"/>
</dbReference>
<evidence type="ECO:0000256" key="4">
    <source>
        <dbReference type="ARBA" id="ARBA00022723"/>
    </source>
</evidence>
<evidence type="ECO:0000313" key="9">
    <source>
        <dbReference type="Proteomes" id="UP001171111"/>
    </source>
</evidence>
<dbReference type="InterPro" id="IPR022432">
    <property type="entry name" value="MqnE"/>
</dbReference>
<dbReference type="SUPFAM" id="SSF102114">
    <property type="entry name" value="Radical SAM enzymes"/>
    <property type="match status" value="1"/>
</dbReference>
<keyword evidence="9" id="KW-1185">Reference proteome</keyword>